<reference evidence="2" key="2">
    <citation type="journal article" date="2023" name="mSystems">
        <title>Charting the Lipopeptidome of Nonpathogenic Pseudomonas.</title>
        <authorList>
            <person name="Cesa-Luna C."/>
            <person name="Geudens N."/>
            <person name="Girard L."/>
            <person name="De Roo V."/>
            <person name="Maklad H.R."/>
            <person name="Martins J.C."/>
            <person name="Hofte M."/>
            <person name="De Mot R."/>
        </authorList>
    </citation>
    <scope>NUCLEOTIDE SEQUENCE</scope>
    <source>
        <strain evidence="2">B1M3-32</strain>
    </source>
</reference>
<feature type="transmembrane region" description="Helical" evidence="1">
    <location>
        <begin position="33"/>
        <end position="55"/>
    </location>
</feature>
<evidence type="ECO:0000313" key="3">
    <source>
        <dbReference type="Proteomes" id="UP001139955"/>
    </source>
</evidence>
<gene>
    <name evidence="2" type="ORF">OC940_24565</name>
</gene>
<name>A0A9X3B527_9PSED</name>
<reference evidence="2" key="1">
    <citation type="submission" date="2022-09" db="EMBL/GenBank/DDBJ databases">
        <authorList>
            <person name="Cesa-Luna C."/>
            <person name="Girard L."/>
            <person name="Lood C."/>
            <person name="Hofte M."/>
            <person name="De Mot R."/>
        </authorList>
    </citation>
    <scope>NUCLEOTIDE SEQUENCE</scope>
    <source>
        <strain evidence="2">B1M3-32</strain>
    </source>
</reference>
<sequence length="250" mass="26998">MEFLRFLAFVAAWGFMWRWVVKNRGSWNLFIGNLIGAVGGFIVGVVVLSITLSLFPSAHKTEQQQPERAATSEARPAVTKVEPAPVLIPPSESAPAVASDNLPVFVASAAQNQPSPPDSALLPNFSKRLTASVSEKKVEETVGANFVALRKAIGSDPNGDKAILASVMCLPFIQGAMRFPAAAVVTPQAKTNSTRFKDQTYTISNTVTARNMLGDDELYRFDCSIQRLPANDSGYAEWRLLGLKLEKAGS</sequence>
<accession>A0A9X3B527</accession>
<dbReference type="AlphaFoldDB" id="A0A9X3B527"/>
<protein>
    <submittedName>
        <fullName evidence="2">Uncharacterized protein</fullName>
    </submittedName>
</protein>
<feature type="transmembrane region" description="Helical" evidence="1">
    <location>
        <begin position="6"/>
        <end position="21"/>
    </location>
</feature>
<dbReference type="EMBL" id="JAOSKY010000019">
    <property type="protein sequence ID" value="MCU7250997.1"/>
    <property type="molecule type" value="Genomic_DNA"/>
</dbReference>
<keyword evidence="1" id="KW-1133">Transmembrane helix</keyword>
<keyword evidence="3" id="KW-1185">Reference proteome</keyword>
<evidence type="ECO:0000313" key="2">
    <source>
        <dbReference type="EMBL" id="MCU7250997.1"/>
    </source>
</evidence>
<evidence type="ECO:0000256" key="1">
    <source>
        <dbReference type="SAM" id="Phobius"/>
    </source>
</evidence>
<proteinExistence type="predicted"/>
<keyword evidence="1" id="KW-0812">Transmembrane</keyword>
<dbReference type="Proteomes" id="UP001139955">
    <property type="component" value="Unassembled WGS sequence"/>
</dbReference>
<dbReference type="RefSeq" id="WP_301623333.1">
    <property type="nucleotide sequence ID" value="NZ_JAOSKY010000019.1"/>
</dbReference>
<keyword evidence="1" id="KW-0472">Membrane</keyword>
<comment type="caution">
    <text evidence="2">The sequence shown here is derived from an EMBL/GenBank/DDBJ whole genome shotgun (WGS) entry which is preliminary data.</text>
</comment>
<organism evidence="2 3">
    <name type="scientific">Pseudomonas koreensis</name>
    <dbReference type="NCBI Taxonomy" id="198620"/>
    <lineage>
        <taxon>Bacteria</taxon>
        <taxon>Pseudomonadati</taxon>
        <taxon>Pseudomonadota</taxon>
        <taxon>Gammaproteobacteria</taxon>
        <taxon>Pseudomonadales</taxon>
        <taxon>Pseudomonadaceae</taxon>
        <taxon>Pseudomonas</taxon>
    </lineage>
</organism>